<name>A0A7C8N8X0_ORBOL</name>
<organism evidence="2 3">
    <name type="scientific">Orbilia oligospora</name>
    <name type="common">Nematode-trapping fungus</name>
    <name type="synonym">Arthrobotrys oligospora</name>
    <dbReference type="NCBI Taxonomy" id="2813651"/>
    <lineage>
        <taxon>Eukaryota</taxon>
        <taxon>Fungi</taxon>
        <taxon>Dikarya</taxon>
        <taxon>Ascomycota</taxon>
        <taxon>Pezizomycotina</taxon>
        <taxon>Orbiliomycetes</taxon>
        <taxon>Orbiliales</taxon>
        <taxon>Orbiliaceae</taxon>
        <taxon>Orbilia</taxon>
    </lineage>
</organism>
<comment type="caution">
    <text evidence="2">The sequence shown here is derived from an EMBL/GenBank/DDBJ whole genome shotgun (WGS) entry which is preliminary data.</text>
</comment>
<reference evidence="2 3" key="1">
    <citation type="submission" date="2019-06" db="EMBL/GenBank/DDBJ databases">
        <authorList>
            <person name="Palmer J.M."/>
        </authorList>
    </citation>
    <scope>NUCLEOTIDE SEQUENCE [LARGE SCALE GENOMIC DNA]</scope>
    <source>
        <strain evidence="2 3">TWF102</strain>
    </source>
</reference>
<sequence length="301" mass="33558">MTRRMRTCQPHLHAPARLSGAPLDRGSIVEPGIFERLVRTQWFPPSVSHSSSTIGSYVGRGPFETHLGCSTGIGFIVRIPLVEPVFLDCSQSRIPLPIGSWYQGLDEKLLSEDFEYRTYDYEEHMKEQDCVVRRIQGTKGVKEISCFSAAGEGRIPDQTREIVVDGEKSFEEDRFDQRDPDDKPGSSWAVKMGLEWSPTHITTDSTGTVRNARWKPLSPNKSLKDTRFNNGAPIQWSPAQPGRRMETTSQLTFQPGYQPSLPSIPDETVTPRDPFPLSSFGTGFGKGKGRAGGSLDHLPHI</sequence>
<protein>
    <submittedName>
        <fullName evidence="2">Uncharacterized protein</fullName>
    </submittedName>
</protein>
<feature type="compositionally biased region" description="Basic and acidic residues" evidence="1">
    <location>
        <begin position="168"/>
        <end position="184"/>
    </location>
</feature>
<evidence type="ECO:0000256" key="1">
    <source>
        <dbReference type="SAM" id="MobiDB-lite"/>
    </source>
</evidence>
<evidence type="ECO:0000313" key="2">
    <source>
        <dbReference type="EMBL" id="KAF3100672.1"/>
    </source>
</evidence>
<feature type="compositionally biased region" description="Polar residues" evidence="1">
    <location>
        <begin position="199"/>
        <end position="209"/>
    </location>
</feature>
<feature type="region of interest" description="Disordered" evidence="1">
    <location>
        <begin position="199"/>
        <end position="301"/>
    </location>
</feature>
<dbReference type="AlphaFoldDB" id="A0A7C8N8X0"/>
<feature type="compositionally biased region" description="Polar residues" evidence="1">
    <location>
        <begin position="247"/>
        <end position="261"/>
    </location>
</feature>
<feature type="region of interest" description="Disordered" evidence="1">
    <location>
        <begin position="168"/>
        <end position="187"/>
    </location>
</feature>
<dbReference type="Proteomes" id="UP000475325">
    <property type="component" value="Unassembled WGS sequence"/>
</dbReference>
<accession>A0A7C8N8X0</accession>
<evidence type="ECO:0000313" key="3">
    <source>
        <dbReference type="Proteomes" id="UP000475325"/>
    </source>
</evidence>
<dbReference type="EMBL" id="WIQW01000025">
    <property type="protein sequence ID" value="KAF3100672.1"/>
    <property type="molecule type" value="Genomic_DNA"/>
</dbReference>
<gene>
    <name evidence="2" type="ORF">TWF102_005054</name>
</gene>
<proteinExistence type="predicted"/>
<feature type="compositionally biased region" description="Gly residues" evidence="1">
    <location>
        <begin position="282"/>
        <end position="292"/>
    </location>
</feature>